<gene>
    <name evidence="2" type="ORF">J4573_46225</name>
</gene>
<dbReference type="EMBL" id="JAGEOJ010000027">
    <property type="protein sequence ID" value="MBO2454554.1"/>
    <property type="molecule type" value="Genomic_DNA"/>
</dbReference>
<feature type="transmembrane region" description="Helical" evidence="1">
    <location>
        <begin position="108"/>
        <end position="136"/>
    </location>
</feature>
<organism evidence="2 3">
    <name type="scientific">Actinomadura barringtoniae</name>
    <dbReference type="NCBI Taxonomy" id="1427535"/>
    <lineage>
        <taxon>Bacteria</taxon>
        <taxon>Bacillati</taxon>
        <taxon>Actinomycetota</taxon>
        <taxon>Actinomycetes</taxon>
        <taxon>Streptosporangiales</taxon>
        <taxon>Thermomonosporaceae</taxon>
        <taxon>Actinomadura</taxon>
    </lineage>
</organism>
<dbReference type="AlphaFoldDB" id="A0A939T9R4"/>
<feature type="transmembrane region" description="Helical" evidence="1">
    <location>
        <begin position="21"/>
        <end position="42"/>
    </location>
</feature>
<protein>
    <submittedName>
        <fullName evidence="2">ABC transporter permease</fullName>
    </submittedName>
</protein>
<feature type="transmembrane region" description="Helical" evidence="1">
    <location>
        <begin position="148"/>
        <end position="170"/>
    </location>
</feature>
<dbReference type="Proteomes" id="UP000669179">
    <property type="component" value="Unassembled WGS sequence"/>
</dbReference>
<keyword evidence="1" id="KW-0472">Membrane</keyword>
<feature type="transmembrane region" description="Helical" evidence="1">
    <location>
        <begin position="62"/>
        <end position="81"/>
    </location>
</feature>
<proteinExistence type="predicted"/>
<feature type="transmembrane region" description="Helical" evidence="1">
    <location>
        <begin position="231"/>
        <end position="254"/>
    </location>
</feature>
<dbReference type="Pfam" id="PF12730">
    <property type="entry name" value="ABC2_membrane_4"/>
    <property type="match status" value="1"/>
</dbReference>
<reference evidence="2" key="1">
    <citation type="submission" date="2021-03" db="EMBL/GenBank/DDBJ databases">
        <authorList>
            <person name="Kanchanasin P."/>
            <person name="Saeng-In P."/>
            <person name="Phongsopitanun W."/>
            <person name="Yuki M."/>
            <person name="Kudo T."/>
            <person name="Ohkuma M."/>
            <person name="Tanasupawat S."/>
        </authorList>
    </citation>
    <scope>NUCLEOTIDE SEQUENCE</scope>
    <source>
        <strain evidence="2">GKU 128</strain>
    </source>
</reference>
<name>A0A939T9R4_9ACTN</name>
<evidence type="ECO:0000256" key="1">
    <source>
        <dbReference type="SAM" id="Phobius"/>
    </source>
</evidence>
<dbReference type="PANTHER" id="PTHR37305:SF1">
    <property type="entry name" value="MEMBRANE PROTEIN"/>
    <property type="match status" value="1"/>
</dbReference>
<dbReference type="RefSeq" id="WP_208262762.1">
    <property type="nucleotide sequence ID" value="NZ_JAGEOJ010000027.1"/>
</dbReference>
<accession>A0A939T9R4</accession>
<comment type="caution">
    <text evidence="2">The sequence shown here is derived from an EMBL/GenBank/DDBJ whole genome shotgun (WGS) entry which is preliminary data.</text>
</comment>
<keyword evidence="1" id="KW-0812">Transmembrane</keyword>
<evidence type="ECO:0000313" key="3">
    <source>
        <dbReference type="Proteomes" id="UP000669179"/>
    </source>
</evidence>
<keyword evidence="1" id="KW-1133">Transmembrane helix</keyword>
<dbReference type="PANTHER" id="PTHR37305">
    <property type="entry name" value="INTEGRAL MEMBRANE PROTEIN-RELATED"/>
    <property type="match status" value="1"/>
</dbReference>
<sequence>MISLVRAELLKIRSTRMWLGMLALSVGFALFGLGVLIAFAGVKQRGETVIPPVSDPETVRGFYSVASGGVLFMMILGIIGITGEYRHQTITQAFLTTPRRGRLLAAKLVSYFGFGLAFGVLTVLAVVIVALPALAIKGGSTSLIDNDVPVVLGGTVLAMGLYALVGLGLGALIRNQIAAIIVAVVWVQLVEGIVSLALPKVGQWLPAGAVRAITQTSGGLGGPGDADTLPVWGGVLVLLTYGLAFAAIATVTTVRRDIT</sequence>
<keyword evidence="3" id="KW-1185">Reference proteome</keyword>
<evidence type="ECO:0000313" key="2">
    <source>
        <dbReference type="EMBL" id="MBO2454554.1"/>
    </source>
</evidence>
<feature type="transmembrane region" description="Helical" evidence="1">
    <location>
        <begin position="177"/>
        <end position="198"/>
    </location>
</feature>